<reference evidence="3 4" key="1">
    <citation type="journal article" date="2016" name="DNA Res.">
        <title>The draft genome of MD-2 pineapple using hybrid error correction of long reads.</title>
        <authorList>
            <person name="Redwan R.M."/>
            <person name="Saidin A."/>
            <person name="Kumar S.V."/>
        </authorList>
    </citation>
    <scope>NUCLEOTIDE SEQUENCE [LARGE SCALE GENOMIC DNA]</scope>
    <source>
        <strain evidence="4">cv. MD2</strain>
        <tissue evidence="3">Leaf</tissue>
    </source>
</reference>
<feature type="compositionally biased region" description="Basic and acidic residues" evidence="2">
    <location>
        <begin position="158"/>
        <end position="170"/>
    </location>
</feature>
<feature type="compositionally biased region" description="Polar residues" evidence="2">
    <location>
        <begin position="171"/>
        <end position="183"/>
    </location>
</feature>
<feature type="region of interest" description="Disordered" evidence="2">
    <location>
        <begin position="415"/>
        <end position="488"/>
    </location>
</feature>
<evidence type="ECO:0000313" key="4">
    <source>
        <dbReference type="Proteomes" id="UP000092600"/>
    </source>
</evidence>
<feature type="compositionally biased region" description="Basic and acidic residues" evidence="2">
    <location>
        <begin position="105"/>
        <end position="123"/>
    </location>
</feature>
<dbReference type="EMBL" id="LSRQ01003510">
    <property type="protein sequence ID" value="OAY71340.1"/>
    <property type="molecule type" value="Genomic_DNA"/>
</dbReference>
<sequence length="488" mass="52883">MAYRRKHAAASPFPSASASSRVSSTFEDSRSPLSSSSSSSFAAAAAAAAASYEGFFPSPATGEAEAAVAAPSLAAQAIRASAAHRDSSLSSAYGESAATAAAAAHRRESDRLSSSHSPRARDSAYEYTSMKSLNESKYGFWGVLARKAKAFLDEDNSSPDRNHSQTRDQSTRSQVGGGSMNSRSQELEMMSDVLSDVLSYLHNSYQPPEGYQKAEAPQSQKSSDAIASSFNFIGGTLKNAFEEGRTIVENKTADIIHETRKLNIRRKESGANLESQTAANFTQQNLPRTRTDYETQLKASRDVANAMAAKAKLLLRELKTVKADLAFAKERCAQLEEENKILRESHEKGDSPEDDDLIRLQLETLLAEKARLAHENSVYARENRFLREIVEYHQLTMQDVIYVDEGIEEVTEVYPTQVLPPTPSRTGHESTSPAAPTTPRKPTTSQPSPLATTSSFVLPETCPIVPTSPQPSPSTAVTPNTRATSPPV</sequence>
<dbReference type="PANTHER" id="PTHR31016:SF12">
    <property type="entry name" value="OS05G0315200 PROTEIN"/>
    <property type="match status" value="1"/>
</dbReference>
<evidence type="ECO:0000256" key="2">
    <source>
        <dbReference type="SAM" id="MobiDB-lite"/>
    </source>
</evidence>
<feature type="coiled-coil region" evidence="1">
    <location>
        <begin position="311"/>
        <end position="345"/>
    </location>
</feature>
<organism evidence="3 4">
    <name type="scientific">Ananas comosus</name>
    <name type="common">Pineapple</name>
    <name type="synonym">Ananas ananas</name>
    <dbReference type="NCBI Taxonomy" id="4615"/>
    <lineage>
        <taxon>Eukaryota</taxon>
        <taxon>Viridiplantae</taxon>
        <taxon>Streptophyta</taxon>
        <taxon>Embryophyta</taxon>
        <taxon>Tracheophyta</taxon>
        <taxon>Spermatophyta</taxon>
        <taxon>Magnoliopsida</taxon>
        <taxon>Liliopsida</taxon>
        <taxon>Poales</taxon>
        <taxon>Bromeliaceae</taxon>
        <taxon>Bromelioideae</taxon>
        <taxon>Ananas</taxon>
    </lineage>
</organism>
<proteinExistence type="predicted"/>
<gene>
    <name evidence="3" type="ORF">ACMD2_07954</name>
</gene>
<protein>
    <submittedName>
        <fullName evidence="3">Uncharacterized protein</fullName>
    </submittedName>
</protein>
<dbReference type="AlphaFoldDB" id="A0A199V396"/>
<dbReference type="Proteomes" id="UP000092600">
    <property type="component" value="Unassembled WGS sequence"/>
</dbReference>
<feature type="region of interest" description="Disordered" evidence="2">
    <location>
        <begin position="85"/>
        <end position="123"/>
    </location>
</feature>
<feature type="compositionally biased region" description="Low complexity" evidence="2">
    <location>
        <begin position="430"/>
        <end position="445"/>
    </location>
</feature>
<keyword evidence="1" id="KW-0175">Coiled coil</keyword>
<feature type="region of interest" description="Disordered" evidence="2">
    <location>
        <begin position="1"/>
        <end position="37"/>
    </location>
</feature>
<feature type="compositionally biased region" description="Polar residues" evidence="2">
    <location>
        <begin position="473"/>
        <end position="488"/>
    </location>
</feature>
<evidence type="ECO:0000256" key="1">
    <source>
        <dbReference type="SAM" id="Coils"/>
    </source>
</evidence>
<name>A0A199V396_ANACO</name>
<dbReference type="PANTHER" id="PTHR31016">
    <property type="entry name" value="OS04G0228100 PROTEIN"/>
    <property type="match status" value="1"/>
</dbReference>
<evidence type="ECO:0000313" key="3">
    <source>
        <dbReference type="EMBL" id="OAY71340.1"/>
    </source>
</evidence>
<feature type="region of interest" description="Disordered" evidence="2">
    <location>
        <begin position="154"/>
        <end position="183"/>
    </location>
</feature>
<accession>A0A199V396</accession>
<dbReference type="STRING" id="4615.A0A199V396"/>
<feature type="compositionally biased region" description="Low complexity" evidence="2">
    <location>
        <begin position="9"/>
        <end position="24"/>
    </location>
</feature>
<feature type="compositionally biased region" description="Polar residues" evidence="2">
    <location>
        <begin position="446"/>
        <end position="456"/>
    </location>
</feature>
<comment type="caution">
    <text evidence="3">The sequence shown here is derived from an EMBL/GenBank/DDBJ whole genome shotgun (WGS) entry which is preliminary data.</text>
</comment>